<evidence type="ECO:0000256" key="20">
    <source>
        <dbReference type="ARBA" id="ARBA00049453"/>
    </source>
</evidence>
<comment type="catalytic activity">
    <reaction evidence="20">
        <text>a sterol + UDP-alpha-D-glucose = a sterol 3-beta-D-glucoside + UDP + H(+)</text>
        <dbReference type="Rhea" id="RHEA:22724"/>
        <dbReference type="ChEBI" id="CHEBI:15378"/>
        <dbReference type="ChEBI" id="CHEBI:15889"/>
        <dbReference type="ChEBI" id="CHEBI:37424"/>
        <dbReference type="ChEBI" id="CHEBI:58223"/>
        <dbReference type="ChEBI" id="CHEBI:58885"/>
        <dbReference type="EC" id="2.4.1.173"/>
    </reaction>
    <physiologicalReaction direction="left-to-right" evidence="20">
        <dbReference type="Rhea" id="RHEA:22725"/>
    </physiologicalReaction>
</comment>
<comment type="caution">
    <text evidence="24">The sequence shown here is derived from an EMBL/GenBank/DDBJ whole genome shotgun (WGS) entry which is preliminary data.</text>
</comment>
<dbReference type="CDD" id="cd13215">
    <property type="entry name" value="PH-GRAM1_AGT26"/>
    <property type="match status" value="1"/>
</dbReference>
<evidence type="ECO:0000259" key="23">
    <source>
        <dbReference type="PROSITE" id="PS50003"/>
    </source>
</evidence>
<keyword evidence="6" id="KW-0963">Cytoplasm</keyword>
<dbReference type="GO" id="GO:0005737">
    <property type="term" value="C:cytoplasm"/>
    <property type="evidence" value="ECO:0007669"/>
    <property type="project" value="UniProtKB-SubCell"/>
</dbReference>
<dbReference type="CDD" id="cd03784">
    <property type="entry name" value="GT1_Gtf-like"/>
    <property type="match status" value="1"/>
</dbReference>
<keyword evidence="9 24" id="KW-0808">Transferase</keyword>
<evidence type="ECO:0000256" key="21">
    <source>
        <dbReference type="ARBA" id="ARBA00059773"/>
    </source>
</evidence>
<proteinExistence type="inferred from homology"/>
<comment type="catalytic activity">
    <reaction evidence="19">
        <text>ergosterol + UDP-alpha-D-glucose = ergosteryl 3-beta-D-glucoside + UDP + H(+)</text>
        <dbReference type="Rhea" id="RHEA:61836"/>
        <dbReference type="ChEBI" id="CHEBI:15378"/>
        <dbReference type="ChEBI" id="CHEBI:16933"/>
        <dbReference type="ChEBI" id="CHEBI:52973"/>
        <dbReference type="ChEBI" id="CHEBI:58223"/>
        <dbReference type="ChEBI" id="CHEBI:58885"/>
    </reaction>
    <physiologicalReaction direction="left-to-right" evidence="19">
        <dbReference type="Rhea" id="RHEA:61837"/>
    </physiologicalReaction>
</comment>
<evidence type="ECO:0000313" key="24">
    <source>
        <dbReference type="EMBL" id="RKF65175.1"/>
    </source>
</evidence>
<evidence type="ECO:0000256" key="11">
    <source>
        <dbReference type="ARBA" id="ARBA00022955"/>
    </source>
</evidence>
<evidence type="ECO:0000313" key="25">
    <source>
        <dbReference type="Proteomes" id="UP000283383"/>
    </source>
</evidence>
<dbReference type="InterPro" id="IPR004276">
    <property type="entry name" value="GlycoTrans_28_N"/>
</dbReference>
<dbReference type="GO" id="GO:0016126">
    <property type="term" value="P:sterol biosynthetic process"/>
    <property type="evidence" value="ECO:0007669"/>
    <property type="project" value="UniProtKB-KW"/>
</dbReference>
<accession>A0A420I683</accession>
<comment type="function">
    <text evidence="21">Sterol glycosyltransferase responsible for the glycosylation of ergosterol to form ergosterol-glucoside.</text>
</comment>
<dbReference type="InterPro" id="IPR002213">
    <property type="entry name" value="UDP_glucos_trans"/>
</dbReference>
<evidence type="ECO:0000256" key="3">
    <source>
        <dbReference type="ARBA" id="ARBA00006962"/>
    </source>
</evidence>
<comment type="subcellular location">
    <subcellularLocation>
        <location evidence="2">Cytoplasm</location>
    </subcellularLocation>
    <subcellularLocation>
        <location evidence="1">Membrane</location>
        <topology evidence="1">Peripheral membrane protein</topology>
    </subcellularLocation>
</comment>
<dbReference type="Gene3D" id="2.30.29.30">
    <property type="entry name" value="Pleckstrin-homology domain (PH domain)/Phosphotyrosine-binding domain (PTB)"/>
    <property type="match status" value="3"/>
</dbReference>
<evidence type="ECO:0000256" key="2">
    <source>
        <dbReference type="ARBA" id="ARBA00004496"/>
    </source>
</evidence>
<feature type="compositionally biased region" description="Basic and acidic residues" evidence="22">
    <location>
        <begin position="128"/>
        <end position="137"/>
    </location>
</feature>
<evidence type="ECO:0000256" key="9">
    <source>
        <dbReference type="ARBA" id="ARBA00022679"/>
    </source>
</evidence>
<keyword evidence="15" id="KW-0472">Membrane</keyword>
<dbReference type="InterPro" id="IPR001849">
    <property type="entry name" value="PH_domain"/>
</dbReference>
<dbReference type="FunFam" id="3.40.50.2000:FF:000029">
    <property type="entry name" value="Sterol 3-beta-glucosyltransferase"/>
    <property type="match status" value="1"/>
</dbReference>
<keyword evidence="11" id="KW-0752">Steroid biosynthesis</keyword>
<keyword evidence="25" id="KW-1185">Reference proteome</keyword>
<organism evidence="24 25">
    <name type="scientific">Golovinomyces cichoracearum</name>
    <dbReference type="NCBI Taxonomy" id="62708"/>
    <lineage>
        <taxon>Eukaryota</taxon>
        <taxon>Fungi</taxon>
        <taxon>Dikarya</taxon>
        <taxon>Ascomycota</taxon>
        <taxon>Pezizomycotina</taxon>
        <taxon>Leotiomycetes</taxon>
        <taxon>Erysiphales</taxon>
        <taxon>Erysiphaceae</taxon>
        <taxon>Golovinomyces</taxon>
    </lineage>
</organism>
<dbReference type="SUPFAM" id="SSF50729">
    <property type="entry name" value="PH domain-like"/>
    <property type="match status" value="1"/>
</dbReference>
<dbReference type="Pfam" id="PF03033">
    <property type="entry name" value="Glyco_transf_28"/>
    <property type="match status" value="1"/>
</dbReference>
<dbReference type="InterPro" id="IPR010610">
    <property type="entry name" value="EryCIII-like_C"/>
</dbReference>
<dbReference type="InterPro" id="IPR048066">
    <property type="entry name" value="ATG26_PH_GRAM1"/>
</dbReference>
<dbReference type="InterPro" id="IPR004182">
    <property type="entry name" value="GRAM"/>
</dbReference>
<keyword evidence="16" id="KW-1207">Sterol metabolism</keyword>
<dbReference type="CDD" id="cd13216">
    <property type="entry name" value="PH-GRAM2_AGT26"/>
    <property type="match status" value="1"/>
</dbReference>
<dbReference type="Proteomes" id="UP000283383">
    <property type="component" value="Unassembled WGS sequence"/>
</dbReference>
<evidence type="ECO:0000256" key="10">
    <source>
        <dbReference type="ARBA" id="ARBA00022737"/>
    </source>
</evidence>
<feature type="compositionally biased region" description="Polar residues" evidence="22">
    <location>
        <begin position="88"/>
        <end position="98"/>
    </location>
</feature>
<dbReference type="GO" id="GO:0006914">
    <property type="term" value="P:autophagy"/>
    <property type="evidence" value="ECO:0007669"/>
    <property type="project" value="UniProtKB-KW"/>
</dbReference>
<evidence type="ECO:0000256" key="17">
    <source>
        <dbReference type="ARBA" id="ARBA00023221"/>
    </source>
</evidence>
<keyword evidence="17" id="KW-0753">Steroid metabolism</keyword>
<keyword evidence="10" id="KW-0677">Repeat</keyword>
<protein>
    <recommendedName>
        <fullName evidence="5">Sterol 3-beta-glucosyltransferase</fullName>
        <ecNumber evidence="4">2.4.1.173</ecNumber>
    </recommendedName>
    <alternativeName>
        <fullName evidence="18">Autophagy-related protein 26</fullName>
    </alternativeName>
</protein>
<dbReference type="Pfam" id="PF02893">
    <property type="entry name" value="GRAM"/>
    <property type="match status" value="1"/>
</dbReference>
<evidence type="ECO:0000256" key="14">
    <source>
        <dbReference type="ARBA" id="ARBA00023098"/>
    </source>
</evidence>
<feature type="region of interest" description="Disordered" evidence="22">
    <location>
        <begin position="77"/>
        <end position="137"/>
    </location>
</feature>
<evidence type="ECO:0000256" key="12">
    <source>
        <dbReference type="ARBA" id="ARBA00023006"/>
    </source>
</evidence>
<evidence type="ECO:0000256" key="8">
    <source>
        <dbReference type="ARBA" id="ARBA00022676"/>
    </source>
</evidence>
<dbReference type="GO" id="GO:0016020">
    <property type="term" value="C:membrane"/>
    <property type="evidence" value="ECO:0007669"/>
    <property type="project" value="UniProtKB-SubCell"/>
</dbReference>
<feature type="region of interest" description="Disordered" evidence="22">
    <location>
        <begin position="869"/>
        <end position="892"/>
    </location>
</feature>
<dbReference type="Pfam" id="PF00169">
    <property type="entry name" value="PH"/>
    <property type="match status" value="1"/>
</dbReference>
<dbReference type="InterPro" id="IPR050426">
    <property type="entry name" value="Glycosyltransferase_28"/>
</dbReference>
<evidence type="ECO:0000256" key="19">
    <source>
        <dbReference type="ARBA" id="ARBA00047886"/>
    </source>
</evidence>
<dbReference type="InterPro" id="IPR048065">
    <property type="entry name" value="ATG26_PH_GRAM2"/>
</dbReference>
<feature type="compositionally biased region" description="Basic and acidic residues" evidence="22">
    <location>
        <begin position="1"/>
        <end position="33"/>
    </location>
</feature>
<gene>
    <name evidence="24" type="ORF">GcM3_125010</name>
</gene>
<dbReference type="EC" id="2.4.1.173" evidence="4"/>
<evidence type="ECO:0000256" key="18">
    <source>
        <dbReference type="ARBA" id="ARBA00029843"/>
    </source>
</evidence>
<dbReference type="GO" id="GO:0016906">
    <property type="term" value="F:sterol 3-beta-glucosyltransferase activity"/>
    <property type="evidence" value="ECO:0007669"/>
    <property type="project" value="UniProtKB-EC"/>
</dbReference>
<dbReference type="GO" id="GO:0005975">
    <property type="term" value="P:carbohydrate metabolic process"/>
    <property type="evidence" value="ECO:0007669"/>
    <property type="project" value="InterPro"/>
</dbReference>
<dbReference type="SMART" id="SM00568">
    <property type="entry name" value="GRAM"/>
    <property type="match status" value="2"/>
</dbReference>
<dbReference type="FunFam" id="2.30.29.30:FF:000391">
    <property type="entry name" value="Sterol 3-beta-glucosyltransferase"/>
    <property type="match status" value="1"/>
</dbReference>
<dbReference type="Gene3D" id="3.40.50.2000">
    <property type="entry name" value="Glycogen Phosphorylase B"/>
    <property type="match status" value="2"/>
</dbReference>
<keyword evidence="7" id="KW-0444">Lipid biosynthesis</keyword>
<feature type="region of interest" description="Disordered" evidence="22">
    <location>
        <begin position="1"/>
        <end position="42"/>
    </location>
</feature>
<dbReference type="FunFam" id="3.40.50.2000:FF:000009">
    <property type="entry name" value="Sterol 3-beta-glucosyltransferase UGT80A2"/>
    <property type="match status" value="1"/>
</dbReference>
<dbReference type="PANTHER" id="PTHR48050:SF25">
    <property type="entry name" value="STEROL 3-BETA-GLUCOSYLTRANSFERASE"/>
    <property type="match status" value="1"/>
</dbReference>
<reference evidence="24 25" key="1">
    <citation type="journal article" date="2018" name="BMC Genomics">
        <title>Comparative genome analyses reveal sequence features reflecting distinct modes of host-adaptation between dicot and monocot powdery mildew.</title>
        <authorList>
            <person name="Wu Y."/>
            <person name="Ma X."/>
            <person name="Pan Z."/>
            <person name="Kale S.D."/>
            <person name="Song Y."/>
            <person name="King H."/>
            <person name="Zhang Q."/>
            <person name="Presley C."/>
            <person name="Deng X."/>
            <person name="Wei C.I."/>
            <person name="Xiao S."/>
        </authorList>
    </citation>
    <scope>NUCLEOTIDE SEQUENCE [LARGE SCALE GENOMIC DNA]</scope>
    <source>
        <strain evidence="24">UMSG3</strain>
    </source>
</reference>
<dbReference type="SUPFAM" id="SSF53756">
    <property type="entry name" value="UDP-Glycosyltransferase/glycogen phosphorylase"/>
    <property type="match status" value="1"/>
</dbReference>
<evidence type="ECO:0000256" key="7">
    <source>
        <dbReference type="ARBA" id="ARBA00022516"/>
    </source>
</evidence>
<sequence length="1399" mass="158407">MTVEKEPSDNPTAKAEDSGKDDKPVTLKIPERFQDEDDAEEDCTALSGANTYMSQSVFGMIAAASPQVNFNTRFHAQSSDDEEDGDLQQKTEPNTGQEWTRETSENPANHQRKSSHCNLLRSISGSDSKSESKFSRVEPPRRLFANYTGLTNNSLPRKISRHDMVMSRLFEARAEMCLQPSSDLPSVEMDEKEKEDHLRTSLSKKLREIFLLETEEEVIEEYPCWLMKSVLLQGYMYIMKKHICFYAYLPRKSNEVVKSGYLFKSGRRNPKFNRYWFRLKGDFLSYYNDPSDLYFLRGGIDLRYSISASVTNKVNSKDSVYFNIHTHQRDYKFKADSASSAKDWVKALQRIIFRSHNEGDSVKISIPIDNIMDIEESQIIDFADTCKIRVVDNGDTYAVDEYFFSFFSLGKEALGLLRKVVEDTTAQHIPKELLTININEKSNSRHCLFPLKRNSVPSQSEGKSITISPTSILAAPYLEENVRATLSPIGAVSPRSSMERNRTNVDSCRKSFDLNDYRRRSIDQNRFEIGVTNQHPTSAKTNIIIKPDNGKMRSTKRSLSESCLQFVEDPKSLNVPLSYGQDTLTTGSQILNDSEVFLSPTIQKITAKKAFEEGNSLPQEIPIINAPRNSTESVLNSPVDPKNEPSISAPTLQSIVKVGAYPLQRAAGFAGYLNKHSKRVGNLLATESIGYVEKVSGMWKGGKKHYDEEQSPGLDGFNIDGENEDVISSGERFRDHFSLPETERLQAAYFGFLNRVIPLYGKIYISDRSFCFRSLLPATSTKLILPLTDIENVDKEKGFRFGYSGLVVVIKAHEELFFEFSLSDTRDDCAITLLQNIEAHRQVRESDSLSCEEKKSAQTAVAEHLALQQTRSKEYDSHSSPTSRGNYAESAPITFDDPRASILNFKPNESLYITCLTIGSRGDVQPYIALCKGLLAEGHRPRIATHIEFKDWVESYGIDFKPVSGDPAELMRICIENGMFTYSFLREASSKFRGWVDELLKSSWIACQGSDLLIESPSAMSGIHIAEALEIPYFRAFTMPWTRTRAYPHAFAVPEHKMGGAYNYITYVMFDNIFWKAISSQINWWRKKQLGLQSTNLEKMQPNKVPFLYNFSPAVVVPPPDYSDWIRVTGYWFLDEGSDWKPSEELTEFIAKAKKDEKKIVYIGFGSIIVQDSVALMNTIIKSVEKADIRCILSRGWSDRLDKKESKKVEPQLPPSILQIRSAPHDWLFKQIDAAAHHGGAGTTGASLRAGLPTIIKPFFGDQYFFGSRVEDLGVGITMKKLNVSIFSRALWQVCNDERMIIKAKLLGKTIRKEDGVGAAIQAIYRDLDYAKSLIKRRDNKMTDDVPEDSEESWTVIGEENDSDLVHHRLRSLKSKTPNNCVTLSQEERDDHESDICST</sequence>
<comment type="similarity">
    <text evidence="3">Belongs to the glycosyltransferase 28 family.</text>
</comment>
<dbReference type="SMART" id="SM00233">
    <property type="entry name" value="PH"/>
    <property type="match status" value="1"/>
</dbReference>
<keyword evidence="8" id="KW-0328">Glycosyltransferase</keyword>
<name>A0A420I683_9PEZI</name>
<dbReference type="PROSITE" id="PS50003">
    <property type="entry name" value="PH_DOMAIN"/>
    <property type="match status" value="1"/>
</dbReference>
<keyword evidence="12" id="KW-0072">Autophagy</keyword>
<dbReference type="PANTHER" id="PTHR48050">
    <property type="entry name" value="STEROL 3-BETA-GLUCOSYLTRANSFERASE"/>
    <property type="match status" value="1"/>
</dbReference>
<evidence type="ECO:0000256" key="6">
    <source>
        <dbReference type="ARBA" id="ARBA00022490"/>
    </source>
</evidence>
<evidence type="ECO:0000256" key="16">
    <source>
        <dbReference type="ARBA" id="ARBA00023166"/>
    </source>
</evidence>
<feature type="domain" description="PH" evidence="23">
    <location>
        <begin position="255"/>
        <end position="353"/>
    </location>
</feature>
<dbReference type="Pfam" id="PF06722">
    <property type="entry name" value="EryCIII-like_C"/>
    <property type="match status" value="1"/>
</dbReference>
<dbReference type="EMBL" id="MCBQ01012534">
    <property type="protein sequence ID" value="RKF65175.1"/>
    <property type="molecule type" value="Genomic_DNA"/>
</dbReference>
<evidence type="ECO:0000256" key="13">
    <source>
        <dbReference type="ARBA" id="ARBA00023011"/>
    </source>
</evidence>
<keyword evidence="13" id="KW-0756">Sterol biosynthesis</keyword>
<evidence type="ECO:0000256" key="22">
    <source>
        <dbReference type="SAM" id="MobiDB-lite"/>
    </source>
</evidence>
<evidence type="ECO:0000256" key="15">
    <source>
        <dbReference type="ARBA" id="ARBA00023136"/>
    </source>
</evidence>
<dbReference type="FunFam" id="2.30.29.30:FF:000303">
    <property type="entry name" value="Sterol 3-beta-glucosyltransferase"/>
    <property type="match status" value="1"/>
</dbReference>
<evidence type="ECO:0000256" key="1">
    <source>
        <dbReference type="ARBA" id="ARBA00004170"/>
    </source>
</evidence>
<keyword evidence="14" id="KW-0443">Lipid metabolism</keyword>
<dbReference type="STRING" id="62708.A0A420I683"/>
<evidence type="ECO:0000256" key="4">
    <source>
        <dbReference type="ARBA" id="ARBA00012650"/>
    </source>
</evidence>
<dbReference type="InterPro" id="IPR011993">
    <property type="entry name" value="PH-like_dom_sf"/>
</dbReference>
<evidence type="ECO:0000256" key="5">
    <source>
        <dbReference type="ARBA" id="ARBA00017894"/>
    </source>
</evidence>